<accession>A0A671XT48</accession>
<evidence type="ECO:0000256" key="3">
    <source>
        <dbReference type="ARBA" id="ARBA00022692"/>
    </source>
</evidence>
<dbReference type="SUPFAM" id="SSF48726">
    <property type="entry name" value="Immunoglobulin"/>
    <property type="match status" value="2"/>
</dbReference>
<dbReference type="Pfam" id="PF05729">
    <property type="entry name" value="NACHT"/>
    <property type="match status" value="1"/>
</dbReference>
<keyword evidence="9" id="KW-0325">Glycoprotein</keyword>
<dbReference type="GO" id="GO:0006955">
    <property type="term" value="P:immune response"/>
    <property type="evidence" value="ECO:0007669"/>
    <property type="project" value="TreeGrafter"/>
</dbReference>
<dbReference type="GO" id="GO:0007166">
    <property type="term" value="P:cell surface receptor signaling pathway"/>
    <property type="evidence" value="ECO:0007669"/>
    <property type="project" value="TreeGrafter"/>
</dbReference>
<comment type="subcellular location">
    <subcellularLocation>
        <location evidence="1">Cell membrane</location>
        <topology evidence="1">Single-pass type I membrane protein</topology>
    </subcellularLocation>
</comment>
<dbReference type="InterPro" id="IPR007110">
    <property type="entry name" value="Ig-like_dom"/>
</dbReference>
<dbReference type="GO" id="GO:0042130">
    <property type="term" value="P:negative regulation of T cell proliferation"/>
    <property type="evidence" value="ECO:0007669"/>
    <property type="project" value="TreeGrafter"/>
</dbReference>
<gene>
    <name evidence="14" type="primary">LOC115592325</name>
</gene>
<dbReference type="GO" id="GO:0042102">
    <property type="term" value="P:positive regulation of T cell proliferation"/>
    <property type="evidence" value="ECO:0007669"/>
    <property type="project" value="TreeGrafter"/>
</dbReference>
<reference evidence="14" key="2">
    <citation type="submission" date="2025-08" db="UniProtKB">
        <authorList>
            <consortium name="Ensembl"/>
        </authorList>
    </citation>
    <scope>IDENTIFICATION</scope>
</reference>
<dbReference type="Gene3D" id="2.60.40.10">
    <property type="entry name" value="Immunoglobulins"/>
    <property type="match status" value="2"/>
</dbReference>
<keyword evidence="6" id="KW-0472">Membrane</keyword>
<dbReference type="InterPro" id="IPR027417">
    <property type="entry name" value="P-loop_NTPase"/>
</dbReference>
<evidence type="ECO:0000256" key="4">
    <source>
        <dbReference type="ARBA" id="ARBA00022729"/>
    </source>
</evidence>
<feature type="domain" description="Ig-like" evidence="12">
    <location>
        <begin position="15"/>
        <end position="136"/>
    </location>
</feature>
<evidence type="ECO:0000256" key="11">
    <source>
        <dbReference type="SAM" id="SignalP"/>
    </source>
</evidence>
<dbReference type="Pfam" id="PF22705">
    <property type="entry name" value="C2-set_3"/>
    <property type="match status" value="1"/>
</dbReference>
<dbReference type="InterPro" id="IPR053896">
    <property type="entry name" value="BTN3A2-like_Ig-C"/>
</dbReference>
<keyword evidence="15" id="KW-1185">Reference proteome</keyword>
<evidence type="ECO:0000256" key="7">
    <source>
        <dbReference type="ARBA" id="ARBA00023157"/>
    </source>
</evidence>
<dbReference type="FunFam" id="2.60.40.10:FF:000142">
    <property type="entry name" value="V-set domain-containing T-cell activation inhibitor 1"/>
    <property type="match status" value="1"/>
</dbReference>
<dbReference type="InterPro" id="IPR013106">
    <property type="entry name" value="Ig_V-set"/>
</dbReference>
<dbReference type="Pfam" id="PF07686">
    <property type="entry name" value="V-set"/>
    <property type="match status" value="1"/>
</dbReference>
<evidence type="ECO:0000259" key="12">
    <source>
        <dbReference type="PROSITE" id="PS50835"/>
    </source>
</evidence>
<dbReference type="InterPro" id="IPR013783">
    <property type="entry name" value="Ig-like_fold"/>
</dbReference>
<feature type="domain" description="Ig-like" evidence="12">
    <location>
        <begin position="140"/>
        <end position="229"/>
    </location>
</feature>
<dbReference type="GeneTree" id="ENSGT00940000161373"/>
<protein>
    <submittedName>
        <fullName evidence="14">Uncharacterized protein</fullName>
    </submittedName>
</protein>
<proteinExistence type="predicted"/>
<dbReference type="Gene3D" id="3.40.50.300">
    <property type="entry name" value="P-loop containing nucleotide triphosphate hydrolases"/>
    <property type="match status" value="1"/>
</dbReference>
<reference evidence="14" key="1">
    <citation type="submission" date="2021-04" db="EMBL/GenBank/DDBJ databases">
        <authorList>
            <consortium name="Wellcome Sanger Institute Data Sharing"/>
        </authorList>
    </citation>
    <scope>NUCLEOTIDE SEQUENCE [LARGE SCALE GENOMIC DNA]</scope>
</reference>
<keyword evidence="10" id="KW-0393">Immunoglobulin domain</keyword>
<sequence>MDWAFVLVLQIMIQPSLSVLFTVEAEQPQYIAEFGGEVVMGCRFQPKLLSPNDNLMVTWQRVTSSPAWEVYRIDNGVEQSASQHPDYQGRVKLFTKELANGWAKLQITRLRMNDSGTYQCLVKTREGADYKKITLSVTAPYRTVTKHIQKAAEGNEVLLTCQSEGYPESSVIWQDAHLQTIEARTIAAPTPDQLFKVTSEIRVPSSERNNYTCTFKDGHSATLLNHSLQNPLLPSQQQNIKGFFFFTRSDFSSLNDCYKVIIWSDLLSAVCAEEDLGAFVKAHYSNSSFSSDARRRMEAFGAEELPQRLQNSEGKPVNLQGLLPEAGETLFLEGPPGSGKTYVAHILVSSWTEGPKHALSHVLDLNTVRVLLYVDCSIVKRDLFQETADQLSLTKKISTEDELRTVLTRSGEVLLLLDGYREGNQHFDESLKRFLSQKGRCRVLVTARPGDCPTFRDTVGTEKLLELKTQTVKY</sequence>
<feature type="signal peptide" evidence="11">
    <location>
        <begin position="1"/>
        <end position="18"/>
    </location>
</feature>
<dbReference type="PANTHER" id="PTHR25466:SF3">
    <property type="entry name" value="PROGRAMMED CELL DEATH 1 LIGAND 1"/>
    <property type="match status" value="1"/>
</dbReference>
<dbReference type="InterPro" id="IPR036179">
    <property type="entry name" value="Ig-like_dom_sf"/>
</dbReference>
<dbReference type="PROSITE" id="PS50835">
    <property type="entry name" value="IG_LIKE"/>
    <property type="match status" value="2"/>
</dbReference>
<keyword evidence="8" id="KW-0675">Receptor</keyword>
<evidence type="ECO:0000313" key="15">
    <source>
        <dbReference type="Proteomes" id="UP000472265"/>
    </source>
</evidence>
<evidence type="ECO:0000256" key="1">
    <source>
        <dbReference type="ARBA" id="ARBA00004251"/>
    </source>
</evidence>
<keyword evidence="5" id="KW-1133">Transmembrane helix</keyword>
<reference evidence="14" key="3">
    <citation type="submission" date="2025-09" db="UniProtKB">
        <authorList>
            <consortium name="Ensembl"/>
        </authorList>
    </citation>
    <scope>IDENTIFICATION</scope>
</reference>
<keyword evidence="3" id="KW-0812">Transmembrane</keyword>
<dbReference type="PANTHER" id="PTHR25466">
    <property type="entry name" value="T-LYMPHOCYTE ACTIVATION ANTIGEN"/>
    <property type="match status" value="1"/>
</dbReference>
<keyword evidence="2" id="KW-1003">Cell membrane</keyword>
<evidence type="ECO:0000313" key="14">
    <source>
        <dbReference type="Ensembl" id="ENSSAUP00010054328.1"/>
    </source>
</evidence>
<dbReference type="PROSITE" id="PS50837">
    <property type="entry name" value="NACHT"/>
    <property type="match status" value="1"/>
</dbReference>
<evidence type="ECO:0000256" key="5">
    <source>
        <dbReference type="ARBA" id="ARBA00022989"/>
    </source>
</evidence>
<dbReference type="InterPro" id="IPR007111">
    <property type="entry name" value="NACHT_NTPase"/>
</dbReference>
<dbReference type="Proteomes" id="UP000472265">
    <property type="component" value="Chromosome 12"/>
</dbReference>
<dbReference type="InterPro" id="IPR051713">
    <property type="entry name" value="T-cell_Activation_Regulation"/>
</dbReference>
<evidence type="ECO:0000256" key="8">
    <source>
        <dbReference type="ARBA" id="ARBA00023170"/>
    </source>
</evidence>
<dbReference type="GO" id="GO:0009897">
    <property type="term" value="C:external side of plasma membrane"/>
    <property type="evidence" value="ECO:0007669"/>
    <property type="project" value="TreeGrafter"/>
</dbReference>
<dbReference type="Ensembl" id="ENSSAUT00010057097.1">
    <property type="protein sequence ID" value="ENSSAUP00010054328.1"/>
    <property type="gene ID" value="ENSSAUG00010022392.1"/>
</dbReference>
<evidence type="ECO:0000256" key="10">
    <source>
        <dbReference type="ARBA" id="ARBA00023319"/>
    </source>
</evidence>
<dbReference type="SMART" id="SM00409">
    <property type="entry name" value="IG"/>
    <property type="match status" value="2"/>
</dbReference>
<evidence type="ECO:0000256" key="2">
    <source>
        <dbReference type="ARBA" id="ARBA00022475"/>
    </source>
</evidence>
<evidence type="ECO:0000256" key="9">
    <source>
        <dbReference type="ARBA" id="ARBA00023180"/>
    </source>
</evidence>
<evidence type="ECO:0000256" key="6">
    <source>
        <dbReference type="ARBA" id="ARBA00023136"/>
    </source>
</evidence>
<feature type="chain" id="PRO_5025617869" evidence="11">
    <location>
        <begin position="19"/>
        <end position="474"/>
    </location>
</feature>
<dbReference type="GO" id="GO:0071222">
    <property type="term" value="P:cellular response to lipopolysaccharide"/>
    <property type="evidence" value="ECO:0007669"/>
    <property type="project" value="TreeGrafter"/>
</dbReference>
<keyword evidence="4 11" id="KW-0732">Signal</keyword>
<organism evidence="14 15">
    <name type="scientific">Sparus aurata</name>
    <name type="common">Gilthead sea bream</name>
    <dbReference type="NCBI Taxonomy" id="8175"/>
    <lineage>
        <taxon>Eukaryota</taxon>
        <taxon>Metazoa</taxon>
        <taxon>Chordata</taxon>
        <taxon>Craniata</taxon>
        <taxon>Vertebrata</taxon>
        <taxon>Euteleostomi</taxon>
        <taxon>Actinopterygii</taxon>
        <taxon>Neopterygii</taxon>
        <taxon>Teleostei</taxon>
        <taxon>Neoteleostei</taxon>
        <taxon>Acanthomorphata</taxon>
        <taxon>Eupercaria</taxon>
        <taxon>Spariformes</taxon>
        <taxon>Sparidae</taxon>
        <taxon>Sparus</taxon>
    </lineage>
</organism>
<dbReference type="InterPro" id="IPR003599">
    <property type="entry name" value="Ig_sub"/>
</dbReference>
<dbReference type="GO" id="GO:0031295">
    <property type="term" value="P:T cell costimulation"/>
    <property type="evidence" value="ECO:0007669"/>
    <property type="project" value="TreeGrafter"/>
</dbReference>
<feature type="domain" description="NACHT" evidence="13">
    <location>
        <begin position="328"/>
        <end position="450"/>
    </location>
</feature>
<dbReference type="SMART" id="SM00406">
    <property type="entry name" value="IGv"/>
    <property type="match status" value="1"/>
</dbReference>
<dbReference type="SUPFAM" id="SSF52540">
    <property type="entry name" value="P-loop containing nucleoside triphosphate hydrolases"/>
    <property type="match status" value="1"/>
</dbReference>
<name>A0A671XT48_SPAAU</name>
<dbReference type="AlphaFoldDB" id="A0A671XT48"/>
<keyword evidence="7" id="KW-1015">Disulfide bond</keyword>
<evidence type="ECO:0000259" key="13">
    <source>
        <dbReference type="PROSITE" id="PS50837"/>
    </source>
</evidence>